<name>A0A6S6M8M8_9BACT</name>
<protein>
    <recommendedName>
        <fullName evidence="5">Glycosyltransferase</fullName>
    </recommendedName>
</protein>
<dbReference type="SUPFAM" id="SSF53756">
    <property type="entry name" value="UDP-Glycosyltransferase/glycogen phosphorylase"/>
    <property type="match status" value="1"/>
</dbReference>
<dbReference type="EMBL" id="AP023213">
    <property type="protein sequence ID" value="BCG47775.1"/>
    <property type="molecule type" value="Genomic_DNA"/>
</dbReference>
<organism evidence="3 4">
    <name type="scientific">Citrifermentans bremense</name>
    <dbReference type="NCBI Taxonomy" id="60035"/>
    <lineage>
        <taxon>Bacteria</taxon>
        <taxon>Pseudomonadati</taxon>
        <taxon>Thermodesulfobacteriota</taxon>
        <taxon>Desulfuromonadia</taxon>
        <taxon>Geobacterales</taxon>
        <taxon>Geobacteraceae</taxon>
        <taxon>Citrifermentans</taxon>
    </lineage>
</organism>
<accession>A0A6S6M8M8</accession>
<feature type="domain" description="Glycosyl transferase family 1" evidence="1">
    <location>
        <begin position="195"/>
        <end position="336"/>
    </location>
</feature>
<dbReference type="Proteomes" id="UP000515472">
    <property type="component" value="Chromosome"/>
</dbReference>
<evidence type="ECO:0000259" key="1">
    <source>
        <dbReference type="Pfam" id="PF00534"/>
    </source>
</evidence>
<dbReference type="PANTHER" id="PTHR12526">
    <property type="entry name" value="GLYCOSYLTRANSFERASE"/>
    <property type="match status" value="1"/>
</dbReference>
<dbReference type="InterPro" id="IPR028098">
    <property type="entry name" value="Glyco_trans_4-like_N"/>
</dbReference>
<dbReference type="Pfam" id="PF00534">
    <property type="entry name" value="Glycos_transf_1"/>
    <property type="match status" value="1"/>
</dbReference>
<proteinExistence type="predicted"/>
<evidence type="ECO:0000313" key="3">
    <source>
        <dbReference type="EMBL" id="BCG47775.1"/>
    </source>
</evidence>
<dbReference type="AlphaFoldDB" id="A0A6S6M8M8"/>
<dbReference type="KEGG" id="gbn:GEOBRER4_25250"/>
<reference evidence="3 4" key="1">
    <citation type="submission" date="2020-06" db="EMBL/GenBank/DDBJ databases">
        <title>Interaction of electrochemicaly active bacteria, Geobacter bremensis R4 on different carbon anode.</title>
        <authorList>
            <person name="Meng L."/>
            <person name="Yoshida N."/>
        </authorList>
    </citation>
    <scope>NUCLEOTIDE SEQUENCE [LARGE SCALE GENOMIC DNA]</scope>
    <source>
        <strain evidence="3 4">R4</strain>
    </source>
</reference>
<dbReference type="GO" id="GO:0016757">
    <property type="term" value="F:glycosyltransferase activity"/>
    <property type="evidence" value="ECO:0007669"/>
    <property type="project" value="InterPro"/>
</dbReference>
<keyword evidence="4" id="KW-1185">Reference proteome</keyword>
<dbReference type="Gene3D" id="3.40.50.2000">
    <property type="entry name" value="Glycogen Phosphorylase B"/>
    <property type="match status" value="2"/>
</dbReference>
<evidence type="ECO:0000313" key="4">
    <source>
        <dbReference type="Proteomes" id="UP000515472"/>
    </source>
</evidence>
<gene>
    <name evidence="3" type="ORF">GEOBRER4_n2621</name>
</gene>
<dbReference type="PANTHER" id="PTHR12526:SF638">
    <property type="entry name" value="SPORE COAT PROTEIN SA"/>
    <property type="match status" value="1"/>
</dbReference>
<feature type="domain" description="Glycosyltransferase subfamily 4-like N-terminal" evidence="2">
    <location>
        <begin position="13"/>
        <end position="179"/>
    </location>
</feature>
<dbReference type="RefSeq" id="WP_185242622.1">
    <property type="nucleotide sequence ID" value="NZ_AP023213.1"/>
</dbReference>
<evidence type="ECO:0008006" key="5">
    <source>
        <dbReference type="Google" id="ProtNLM"/>
    </source>
</evidence>
<dbReference type="Pfam" id="PF13439">
    <property type="entry name" value="Glyco_transf_4"/>
    <property type="match status" value="1"/>
</dbReference>
<dbReference type="InterPro" id="IPR001296">
    <property type="entry name" value="Glyco_trans_1"/>
</dbReference>
<dbReference type="CDD" id="cd03811">
    <property type="entry name" value="GT4_GT28_WabH-like"/>
    <property type="match status" value="1"/>
</dbReference>
<sequence>MSFLLIINSLECGGAERVLASLANEFSSHRDQKITIVSLDSEESFFPVSPDVQIVSVTGSRFLKGPLKLLAIPYQSFFVSRIIKKTKPDFVLSFLHRANIVNFLDAHFLSRGRAVFVSERSVLSKSYSGFKMLLFKKLLKWAYGHADKIIAISRVVKEELLALGVNDDKIVIIPNPVNVTTHKVYSQNFHVGLPLKIITTGRLVPSKRFEQILFAIAAINKSFMCTLDIAGNGPMHDYLSDLAATLQIQDKVNFLGYVSNVTEILHHYDLFVSASEYESFGNSCLEASAAGLPVVVPSGTGGIEDIYHFSGQGAVFYPGGDVSALVNAIVDMYENNRFHVYGVQGHEHSRKFDIKQIADNYMQAVSE</sequence>
<evidence type="ECO:0000259" key="2">
    <source>
        <dbReference type="Pfam" id="PF13439"/>
    </source>
</evidence>